<proteinExistence type="predicted"/>
<reference evidence="1" key="1">
    <citation type="journal article" date="2014" name="Front. Microbiol.">
        <title>High frequency of phylogenetically diverse reductive dehalogenase-homologous genes in deep subseafloor sedimentary metagenomes.</title>
        <authorList>
            <person name="Kawai M."/>
            <person name="Futagami T."/>
            <person name="Toyoda A."/>
            <person name="Takaki Y."/>
            <person name="Nishi S."/>
            <person name="Hori S."/>
            <person name="Arai W."/>
            <person name="Tsubouchi T."/>
            <person name="Morono Y."/>
            <person name="Uchiyama I."/>
            <person name="Ito T."/>
            <person name="Fujiyama A."/>
            <person name="Inagaki F."/>
            <person name="Takami H."/>
        </authorList>
    </citation>
    <scope>NUCLEOTIDE SEQUENCE</scope>
    <source>
        <strain evidence="1">Expedition CK06-06</strain>
    </source>
</reference>
<name>X0TDK1_9ZZZZ</name>
<dbReference type="EMBL" id="BARS01019498">
    <property type="protein sequence ID" value="GAF91598.1"/>
    <property type="molecule type" value="Genomic_DNA"/>
</dbReference>
<gene>
    <name evidence="1" type="ORF">S01H1_31595</name>
</gene>
<organism evidence="1">
    <name type="scientific">marine sediment metagenome</name>
    <dbReference type="NCBI Taxonomy" id="412755"/>
    <lineage>
        <taxon>unclassified sequences</taxon>
        <taxon>metagenomes</taxon>
        <taxon>ecological metagenomes</taxon>
    </lineage>
</organism>
<dbReference type="SUPFAM" id="SSF53335">
    <property type="entry name" value="S-adenosyl-L-methionine-dependent methyltransferases"/>
    <property type="match status" value="1"/>
</dbReference>
<dbReference type="InterPro" id="IPR029063">
    <property type="entry name" value="SAM-dependent_MTases_sf"/>
</dbReference>
<protein>
    <recommendedName>
        <fullName evidence="2">Methyltransferase type 11 domain-containing protein</fullName>
    </recommendedName>
</protein>
<comment type="caution">
    <text evidence="1">The sequence shown here is derived from an EMBL/GenBank/DDBJ whole genome shotgun (WGS) entry which is preliminary data.</text>
</comment>
<evidence type="ECO:0008006" key="2">
    <source>
        <dbReference type="Google" id="ProtNLM"/>
    </source>
</evidence>
<evidence type="ECO:0000313" key="1">
    <source>
        <dbReference type="EMBL" id="GAF91598.1"/>
    </source>
</evidence>
<dbReference type="AlphaFoldDB" id="X0TDK1"/>
<feature type="non-terminal residue" evidence="1">
    <location>
        <position position="72"/>
    </location>
</feature>
<sequence>MSNKIIDAPLNPKKIQSIYDFLSYFYEYLTRYESLSKDRGIDVADIQRGDVVFEAGFGTGQIVKASAVKVGK</sequence>
<accession>X0TDK1</accession>